<dbReference type="eggNOG" id="ENOG502SS4H">
    <property type="taxonomic scope" value="Eukaryota"/>
</dbReference>
<protein>
    <submittedName>
        <fullName evidence="4">(pine wood nematode) hypothetical protein</fullName>
    </submittedName>
</protein>
<keyword evidence="2" id="KW-1133">Transmembrane helix</keyword>
<dbReference type="Proteomes" id="UP000659654">
    <property type="component" value="Unassembled WGS sequence"/>
</dbReference>
<feature type="compositionally biased region" description="Low complexity" evidence="1">
    <location>
        <begin position="347"/>
        <end position="359"/>
    </location>
</feature>
<organism evidence="5 7">
    <name type="scientific">Bursaphelenchus xylophilus</name>
    <name type="common">Pinewood nematode worm</name>
    <name type="synonym">Aphelenchoides xylophilus</name>
    <dbReference type="NCBI Taxonomy" id="6326"/>
    <lineage>
        <taxon>Eukaryota</taxon>
        <taxon>Metazoa</taxon>
        <taxon>Ecdysozoa</taxon>
        <taxon>Nematoda</taxon>
        <taxon>Chromadorea</taxon>
        <taxon>Rhabditida</taxon>
        <taxon>Tylenchina</taxon>
        <taxon>Tylenchomorpha</taxon>
        <taxon>Aphelenchoidea</taxon>
        <taxon>Aphelenchoididae</taxon>
        <taxon>Bursaphelenchus</taxon>
    </lineage>
</organism>
<accession>A0A1I7SAD2</accession>
<name>A0A1I7SAD2_BURXY</name>
<dbReference type="OrthoDB" id="5875488at2759"/>
<dbReference type="Proteomes" id="UP000582659">
    <property type="component" value="Unassembled WGS sequence"/>
</dbReference>
<keyword evidence="6" id="KW-1185">Reference proteome</keyword>
<evidence type="ECO:0000256" key="3">
    <source>
        <dbReference type="SAM" id="SignalP"/>
    </source>
</evidence>
<feature type="region of interest" description="Disordered" evidence="1">
    <location>
        <begin position="401"/>
        <end position="429"/>
    </location>
</feature>
<feature type="transmembrane region" description="Helical" evidence="2">
    <location>
        <begin position="538"/>
        <end position="564"/>
    </location>
</feature>
<evidence type="ECO:0000256" key="1">
    <source>
        <dbReference type="SAM" id="MobiDB-lite"/>
    </source>
</evidence>
<keyword evidence="2" id="KW-0472">Membrane</keyword>
<reference evidence="4" key="2">
    <citation type="submission" date="2020-09" db="EMBL/GenBank/DDBJ databases">
        <authorList>
            <person name="Kikuchi T."/>
        </authorList>
    </citation>
    <scope>NUCLEOTIDE SEQUENCE</scope>
    <source>
        <strain evidence="4">Ka4C1</strain>
    </source>
</reference>
<dbReference type="EMBL" id="CAJFDI010000001">
    <property type="protein sequence ID" value="CAD5209191.1"/>
    <property type="molecule type" value="Genomic_DNA"/>
</dbReference>
<proteinExistence type="predicted"/>
<feature type="region of interest" description="Disordered" evidence="1">
    <location>
        <begin position="332"/>
        <end position="362"/>
    </location>
</feature>
<evidence type="ECO:0000313" key="5">
    <source>
        <dbReference type="Proteomes" id="UP000095284"/>
    </source>
</evidence>
<dbReference type="AlphaFoldDB" id="A0A1I7SAD2"/>
<dbReference type="SMR" id="A0A1I7SAD2"/>
<feature type="signal peptide" evidence="3">
    <location>
        <begin position="1"/>
        <end position="18"/>
    </location>
</feature>
<gene>
    <name evidence="4" type="ORF">BXYJ_LOCUS1319</name>
</gene>
<evidence type="ECO:0000313" key="4">
    <source>
        <dbReference type="EMBL" id="CAD5209191.1"/>
    </source>
</evidence>
<dbReference type="EMBL" id="CAJFCV020000001">
    <property type="protein sequence ID" value="CAG9084042.1"/>
    <property type="molecule type" value="Genomic_DNA"/>
</dbReference>
<dbReference type="WBParaSite" id="BXY_0997900.1">
    <property type="protein sequence ID" value="BXY_0997900.1"/>
    <property type="gene ID" value="BXY_0997900"/>
</dbReference>
<dbReference type="Proteomes" id="UP000095284">
    <property type="component" value="Unplaced"/>
</dbReference>
<sequence>MNSLYLWVIPFLIIRIKSEESHSCFDRCERLFNRSLQRIGEDSAHIREAIQLHIKDDQAKSICWKFTDFDDCLRLCGKNMQEKRTKLIGERDPIRRKCKRITATSPYQKHFRCVHRYHNFMQIRCSSFAQEATKYRIMSKKAKNNHTKGVTRDVLIQETCRYLHYHSMCLANAVFGYCSDADELFNRFTMRDYFLSYVIPDQDQLFTDKLLDYCQLYDFQKMAKDLFEQTKSTSKRELNRDGSNVYVTHPMTMPFTHNAEGSTKRTTTLFDSEEDLQDVPPNFYYSSAKYPKHYTDARVNEMYRTTERGMTSDIDGINLITKPVNIDFSFESDLPEDSTGQYDINRNRNTNQNSNSPPRARNQLRQEDIPTQVTWPDIHPTVLTIDQVLDQGEAKKGVIPSVQSDWHPHYNLEGPKNSKRPGNRDYNRKQMKKIKGIYEDLEEDEDEYDEDGPMLPFSKVHIANIRSHDDIPSENDNFEVKPGADRGPLDNEDYVDYGSVRPVEATTLGDLLHSAITTALNPTARRPPYHTKEQTNTVLLLMVAYTIFFIAALIILISLIIAMLMRRKRQTYQTYIVKKPVKY</sequence>
<keyword evidence="3" id="KW-0732">Signal</keyword>
<evidence type="ECO:0000256" key="2">
    <source>
        <dbReference type="SAM" id="Phobius"/>
    </source>
</evidence>
<evidence type="ECO:0000313" key="7">
    <source>
        <dbReference type="WBParaSite" id="BXY_0997900.1"/>
    </source>
</evidence>
<feature type="chain" id="PRO_5036022141" evidence="3">
    <location>
        <begin position="19"/>
        <end position="583"/>
    </location>
</feature>
<evidence type="ECO:0000313" key="6">
    <source>
        <dbReference type="Proteomes" id="UP000659654"/>
    </source>
</evidence>
<keyword evidence="2" id="KW-0812">Transmembrane</keyword>
<reference evidence="7" key="1">
    <citation type="submission" date="2016-11" db="UniProtKB">
        <authorList>
            <consortium name="WormBaseParasite"/>
        </authorList>
    </citation>
    <scope>IDENTIFICATION</scope>
</reference>